<evidence type="ECO:0008006" key="3">
    <source>
        <dbReference type="Google" id="ProtNLM"/>
    </source>
</evidence>
<accession>A0A919T2Q4</accession>
<dbReference type="AlphaFoldDB" id="A0A919T2Q4"/>
<reference evidence="1" key="1">
    <citation type="submission" date="2021-03" db="EMBL/GenBank/DDBJ databases">
        <title>Whole genome shotgun sequence of Actinoplanes consettensis NBRC 14913.</title>
        <authorList>
            <person name="Komaki H."/>
            <person name="Tamura T."/>
        </authorList>
    </citation>
    <scope>NUCLEOTIDE SEQUENCE</scope>
    <source>
        <strain evidence="1">NBRC 14913</strain>
    </source>
</reference>
<sequence>MRAEQVARAHQKRRAALAKRAGREVRKLWGRIDLANIVRSWQEAMPDVLTVVESAQTTAAASAGSYLGQLAEAYDLEDDGVAAVHAITFAGQASDGRPLDSLMFQPALTALTALKQGATEGRARASGAFTAELITRTQVADAGRAADQVAQTVRPQLGRWVRMLSLPSCSRCILLAGTVYAWDARFKRHSACDCTTIPAPEAVAGDLTTDPRAAFEAMSTDEQDKTFTAADAQAIRDGADIAQVVNARRGMTDAGITTTGTTRAGLAGQRLGARRGTRVVRLTPAAIYVQAAGDRGQALLLLRQNGYLI</sequence>
<proteinExistence type="predicted"/>
<name>A0A919T2Q4_9ACTN</name>
<dbReference type="InterPro" id="IPR057369">
    <property type="entry name" value="VG15"/>
</dbReference>
<evidence type="ECO:0000313" key="2">
    <source>
        <dbReference type="Proteomes" id="UP000680865"/>
    </source>
</evidence>
<dbReference type="Pfam" id="PF25310">
    <property type="entry name" value="VG15"/>
    <property type="match status" value="1"/>
</dbReference>
<comment type="caution">
    <text evidence="1">The sequence shown here is derived from an EMBL/GenBank/DDBJ whole genome shotgun (WGS) entry which is preliminary data.</text>
</comment>
<evidence type="ECO:0000313" key="1">
    <source>
        <dbReference type="EMBL" id="GIM82668.1"/>
    </source>
</evidence>
<keyword evidence="2" id="KW-1185">Reference proteome</keyword>
<organism evidence="1 2">
    <name type="scientific">Winogradskya consettensis</name>
    <dbReference type="NCBI Taxonomy" id="113560"/>
    <lineage>
        <taxon>Bacteria</taxon>
        <taxon>Bacillati</taxon>
        <taxon>Actinomycetota</taxon>
        <taxon>Actinomycetes</taxon>
        <taxon>Micromonosporales</taxon>
        <taxon>Micromonosporaceae</taxon>
        <taxon>Winogradskya</taxon>
    </lineage>
</organism>
<dbReference type="RefSeq" id="WP_213002636.1">
    <property type="nucleotide sequence ID" value="NZ_BAAATW010000006.1"/>
</dbReference>
<protein>
    <recommendedName>
        <fullName evidence="3">Capsid maturation protease</fullName>
    </recommendedName>
</protein>
<gene>
    <name evidence="1" type="ORF">Aco04nite_82670</name>
</gene>
<dbReference type="EMBL" id="BOQP01000052">
    <property type="protein sequence ID" value="GIM82668.1"/>
    <property type="molecule type" value="Genomic_DNA"/>
</dbReference>
<dbReference type="Proteomes" id="UP000680865">
    <property type="component" value="Unassembled WGS sequence"/>
</dbReference>